<feature type="non-terminal residue" evidence="3">
    <location>
        <position position="69"/>
    </location>
</feature>
<dbReference type="SUPFAM" id="SSF56112">
    <property type="entry name" value="Protein kinase-like (PK-like)"/>
    <property type="match status" value="1"/>
</dbReference>
<dbReference type="PROSITE" id="PS00107">
    <property type="entry name" value="PROTEIN_KINASE_ATP"/>
    <property type="match status" value="1"/>
</dbReference>
<gene>
    <name evidence="3" type="ORF">ACFQ08_43895</name>
</gene>
<keyword evidence="1" id="KW-0067">ATP-binding</keyword>
<dbReference type="GO" id="GO:0004674">
    <property type="term" value="F:protein serine/threonine kinase activity"/>
    <property type="evidence" value="ECO:0007669"/>
    <property type="project" value="UniProtKB-KW"/>
</dbReference>
<dbReference type="InterPro" id="IPR017441">
    <property type="entry name" value="Protein_kinase_ATP_BS"/>
</dbReference>
<name>A0ABW3E5U2_9ACTN</name>
<evidence type="ECO:0000313" key="4">
    <source>
        <dbReference type="Proteomes" id="UP001597024"/>
    </source>
</evidence>
<reference evidence="4" key="1">
    <citation type="journal article" date="2019" name="Int. J. Syst. Evol. Microbiol.">
        <title>The Global Catalogue of Microorganisms (GCM) 10K type strain sequencing project: providing services to taxonomists for standard genome sequencing and annotation.</title>
        <authorList>
            <consortium name="The Broad Institute Genomics Platform"/>
            <consortium name="The Broad Institute Genome Sequencing Center for Infectious Disease"/>
            <person name="Wu L."/>
            <person name="Ma J."/>
        </authorList>
    </citation>
    <scope>NUCLEOTIDE SEQUENCE [LARGE SCALE GENOMIC DNA]</scope>
    <source>
        <strain evidence="4">CCUG 62974</strain>
    </source>
</reference>
<dbReference type="PROSITE" id="PS50011">
    <property type="entry name" value="PROTEIN_KINASE_DOM"/>
    <property type="match status" value="1"/>
</dbReference>
<evidence type="ECO:0000313" key="3">
    <source>
        <dbReference type="EMBL" id="MFD0891536.1"/>
    </source>
</evidence>
<keyword evidence="3" id="KW-0418">Kinase</keyword>
<dbReference type="Proteomes" id="UP001597024">
    <property type="component" value="Unassembled WGS sequence"/>
</dbReference>
<sequence length="69" mass="7689">MTTGETQAPERLGPYRLLRQIGEGGMGVVHLGLDEDGREVAVKVLHPHVAADLKARDRLTREVETMRRV</sequence>
<dbReference type="EMBL" id="JBHTHX010003267">
    <property type="protein sequence ID" value="MFD0891536.1"/>
    <property type="molecule type" value="Genomic_DNA"/>
</dbReference>
<comment type="caution">
    <text evidence="3">The sequence shown here is derived from an EMBL/GenBank/DDBJ whole genome shotgun (WGS) entry which is preliminary data.</text>
</comment>
<evidence type="ECO:0000259" key="2">
    <source>
        <dbReference type="PROSITE" id="PS50011"/>
    </source>
</evidence>
<dbReference type="Gene3D" id="3.30.200.20">
    <property type="entry name" value="Phosphorylase Kinase, domain 1"/>
    <property type="match status" value="1"/>
</dbReference>
<keyword evidence="1" id="KW-0547">Nucleotide-binding</keyword>
<accession>A0ABW3E5U2</accession>
<evidence type="ECO:0000256" key="1">
    <source>
        <dbReference type="PROSITE-ProRule" id="PRU10141"/>
    </source>
</evidence>
<dbReference type="InterPro" id="IPR000719">
    <property type="entry name" value="Prot_kinase_dom"/>
</dbReference>
<keyword evidence="4" id="KW-1185">Reference proteome</keyword>
<dbReference type="InterPro" id="IPR011009">
    <property type="entry name" value="Kinase-like_dom_sf"/>
</dbReference>
<protein>
    <submittedName>
        <fullName evidence="3">Serine/threonine protein kinase</fullName>
    </submittedName>
</protein>
<feature type="binding site" evidence="1">
    <location>
        <position position="43"/>
    </location>
    <ligand>
        <name>ATP</name>
        <dbReference type="ChEBI" id="CHEBI:30616"/>
    </ligand>
</feature>
<keyword evidence="3" id="KW-0808">Transferase</keyword>
<organism evidence="3 4">
    <name type="scientific">Streptosporangium algeriense</name>
    <dbReference type="NCBI Taxonomy" id="1682748"/>
    <lineage>
        <taxon>Bacteria</taxon>
        <taxon>Bacillati</taxon>
        <taxon>Actinomycetota</taxon>
        <taxon>Actinomycetes</taxon>
        <taxon>Streptosporangiales</taxon>
        <taxon>Streptosporangiaceae</taxon>
        <taxon>Streptosporangium</taxon>
    </lineage>
</organism>
<feature type="domain" description="Protein kinase" evidence="2">
    <location>
        <begin position="15"/>
        <end position="69"/>
    </location>
</feature>
<keyword evidence="3" id="KW-0723">Serine/threonine-protein kinase</keyword>
<proteinExistence type="predicted"/>